<organism evidence="3 4">
    <name type="scientific">Novosphingobium guangzhouense</name>
    <dbReference type="NCBI Taxonomy" id="1850347"/>
    <lineage>
        <taxon>Bacteria</taxon>
        <taxon>Pseudomonadati</taxon>
        <taxon>Pseudomonadota</taxon>
        <taxon>Alphaproteobacteria</taxon>
        <taxon>Sphingomonadales</taxon>
        <taxon>Sphingomonadaceae</taxon>
        <taxon>Novosphingobium</taxon>
    </lineage>
</organism>
<comment type="caution">
    <text evidence="3">The sequence shown here is derived from an EMBL/GenBank/DDBJ whole genome shotgun (WGS) entry which is preliminary data.</text>
</comment>
<dbReference type="AlphaFoldDB" id="A0A2K2G4C3"/>
<evidence type="ECO:0000256" key="1">
    <source>
        <dbReference type="SAM" id="MobiDB-lite"/>
    </source>
</evidence>
<dbReference type="EMBL" id="LYMM01000021">
    <property type="protein sequence ID" value="PNU05884.1"/>
    <property type="molecule type" value="Genomic_DNA"/>
</dbReference>
<accession>A0A2K2G4C3</accession>
<dbReference type="InterPro" id="IPR054189">
    <property type="entry name" value="DUF6894"/>
</dbReference>
<feature type="compositionally biased region" description="Polar residues" evidence="1">
    <location>
        <begin position="1"/>
        <end position="17"/>
    </location>
</feature>
<evidence type="ECO:0000259" key="2">
    <source>
        <dbReference type="Pfam" id="PF21834"/>
    </source>
</evidence>
<name>A0A2K2G4C3_9SPHN</name>
<dbReference type="Proteomes" id="UP000236327">
    <property type="component" value="Unassembled WGS sequence"/>
</dbReference>
<evidence type="ECO:0000313" key="3">
    <source>
        <dbReference type="EMBL" id="PNU05884.1"/>
    </source>
</evidence>
<keyword evidence="4" id="KW-1185">Reference proteome</keyword>
<proteinExistence type="predicted"/>
<feature type="region of interest" description="Disordered" evidence="1">
    <location>
        <begin position="1"/>
        <end position="20"/>
    </location>
</feature>
<gene>
    <name evidence="3" type="ORF">A8V01_13795</name>
</gene>
<dbReference type="Pfam" id="PF21834">
    <property type="entry name" value="DUF6894"/>
    <property type="match status" value="1"/>
</dbReference>
<dbReference type="RefSeq" id="WP_103094846.1">
    <property type="nucleotide sequence ID" value="NZ_LYMM01000021.1"/>
</dbReference>
<evidence type="ECO:0000313" key="4">
    <source>
        <dbReference type="Proteomes" id="UP000236327"/>
    </source>
</evidence>
<protein>
    <recommendedName>
        <fullName evidence="2">DUF6894 domain-containing protein</fullName>
    </recommendedName>
</protein>
<feature type="domain" description="DUF6894" evidence="2">
    <location>
        <begin position="4"/>
        <end position="69"/>
    </location>
</feature>
<dbReference type="OrthoDB" id="7575967at2"/>
<reference evidence="3 4" key="1">
    <citation type="submission" date="2016-05" db="EMBL/GenBank/DDBJ databases">
        <title>Complete genome sequence of Novosphingobium guangzhouense SA925(T).</title>
        <authorList>
            <person name="Sha S."/>
        </authorList>
    </citation>
    <scope>NUCLEOTIDE SEQUENCE [LARGE SCALE GENOMIC DNA]</scope>
    <source>
        <strain evidence="3 4">SA925</strain>
    </source>
</reference>
<sequence length="83" mass="8939">MQTFHFNAFNGSATPDPTGTELEDVVDAKCNAMRYVAEILTEKASKRQGCDDLRVEVTDDSGLILFTVIASIIDAPAMGAKTD</sequence>